<gene>
    <name evidence="8" type="ORF">VHEMI09213</name>
</gene>
<feature type="transmembrane region" description="Helical" evidence="6">
    <location>
        <begin position="71"/>
        <end position="95"/>
    </location>
</feature>
<dbReference type="FunFam" id="1.20.1740.10:FF:000039">
    <property type="entry name" value="Neutral amino acid transporter (Eurofung)"/>
    <property type="match status" value="1"/>
</dbReference>
<name>A0A0A1T949_9HYPO</name>
<dbReference type="GO" id="GO:0015179">
    <property type="term" value="F:L-amino acid transmembrane transporter activity"/>
    <property type="evidence" value="ECO:0007669"/>
    <property type="project" value="TreeGrafter"/>
</dbReference>
<feature type="transmembrane region" description="Helical" evidence="6">
    <location>
        <begin position="307"/>
        <end position="326"/>
    </location>
</feature>
<evidence type="ECO:0000256" key="1">
    <source>
        <dbReference type="ARBA" id="ARBA00004141"/>
    </source>
</evidence>
<dbReference type="Pfam" id="PF01490">
    <property type="entry name" value="Aa_trans"/>
    <property type="match status" value="1"/>
</dbReference>
<evidence type="ECO:0000259" key="7">
    <source>
        <dbReference type="Pfam" id="PF01490"/>
    </source>
</evidence>
<evidence type="ECO:0000256" key="4">
    <source>
        <dbReference type="ARBA" id="ARBA00022989"/>
    </source>
</evidence>
<protein>
    <submittedName>
        <fullName evidence="8">Putative Transmembrane amino acid transporter</fullName>
    </submittedName>
</protein>
<feature type="transmembrane region" description="Helical" evidence="6">
    <location>
        <begin position="377"/>
        <end position="400"/>
    </location>
</feature>
<evidence type="ECO:0000256" key="5">
    <source>
        <dbReference type="ARBA" id="ARBA00023136"/>
    </source>
</evidence>
<keyword evidence="5 6" id="KW-0472">Membrane</keyword>
<keyword evidence="4 6" id="KW-1133">Transmembrane helix</keyword>
<dbReference type="InterPro" id="IPR013057">
    <property type="entry name" value="AA_transpt_TM"/>
</dbReference>
<feature type="transmembrane region" description="Helical" evidence="6">
    <location>
        <begin position="347"/>
        <end position="371"/>
    </location>
</feature>
<feature type="transmembrane region" description="Helical" evidence="6">
    <location>
        <begin position="412"/>
        <end position="440"/>
    </location>
</feature>
<feature type="transmembrane region" description="Helical" evidence="6">
    <location>
        <begin position="265"/>
        <end position="287"/>
    </location>
</feature>
<dbReference type="Proteomes" id="UP000039046">
    <property type="component" value="Unassembled WGS sequence"/>
</dbReference>
<feature type="transmembrane region" description="Helical" evidence="6">
    <location>
        <begin position="123"/>
        <end position="145"/>
    </location>
</feature>
<evidence type="ECO:0000256" key="2">
    <source>
        <dbReference type="ARBA" id="ARBA00008066"/>
    </source>
</evidence>
<keyword evidence="3 6" id="KW-0812">Transmembrane</keyword>
<comment type="subcellular location">
    <subcellularLocation>
        <location evidence="1">Membrane</location>
        <topology evidence="1">Multi-pass membrane protein</topology>
    </subcellularLocation>
</comment>
<dbReference type="PANTHER" id="PTHR22950">
    <property type="entry name" value="AMINO ACID TRANSPORTER"/>
    <property type="match status" value="1"/>
</dbReference>
<dbReference type="HOGENOM" id="CLU_027816_3_1_1"/>
<evidence type="ECO:0000256" key="6">
    <source>
        <dbReference type="SAM" id="Phobius"/>
    </source>
</evidence>
<reference evidence="8 9" key="1">
    <citation type="journal article" date="2015" name="Genome Announc.">
        <title>Draft Genome Sequence and Gene Annotation of the Entomopathogenic Fungus Verticillium hemipterigenum.</title>
        <authorList>
            <person name="Horn F."/>
            <person name="Habel A."/>
            <person name="Scharf D.H."/>
            <person name="Dworschak J."/>
            <person name="Brakhage A.A."/>
            <person name="Guthke R."/>
            <person name="Hertweck C."/>
            <person name="Linde J."/>
        </authorList>
    </citation>
    <scope>NUCLEOTIDE SEQUENCE [LARGE SCALE GENOMIC DNA]</scope>
</reference>
<evidence type="ECO:0000256" key="3">
    <source>
        <dbReference type="ARBA" id="ARBA00022692"/>
    </source>
</evidence>
<dbReference type="AlphaFoldDB" id="A0A0A1T949"/>
<feature type="transmembrane region" description="Helical" evidence="6">
    <location>
        <begin position="186"/>
        <end position="204"/>
    </location>
</feature>
<evidence type="ECO:0000313" key="8">
    <source>
        <dbReference type="EMBL" id="CEJ93636.1"/>
    </source>
</evidence>
<evidence type="ECO:0000313" key="9">
    <source>
        <dbReference type="Proteomes" id="UP000039046"/>
    </source>
</evidence>
<feature type="transmembrane region" description="Helical" evidence="6">
    <location>
        <begin position="232"/>
        <end position="253"/>
    </location>
</feature>
<dbReference type="PANTHER" id="PTHR22950:SF683">
    <property type="entry name" value="AMINO ACID TRANSPORTER (EUROFUNG)"/>
    <property type="match status" value="1"/>
</dbReference>
<dbReference type="Gene3D" id="1.20.1740.10">
    <property type="entry name" value="Amino acid/polyamine transporter I"/>
    <property type="match status" value="1"/>
</dbReference>
<proteinExistence type="inferred from homology"/>
<dbReference type="OrthoDB" id="40134at2759"/>
<dbReference type="GO" id="GO:0016020">
    <property type="term" value="C:membrane"/>
    <property type="evidence" value="ECO:0007669"/>
    <property type="project" value="UniProtKB-SubCell"/>
</dbReference>
<feature type="domain" description="Amino acid transporter transmembrane" evidence="7">
    <location>
        <begin position="45"/>
        <end position="439"/>
    </location>
</feature>
<keyword evidence="9" id="KW-1185">Reference proteome</keyword>
<feature type="transmembrane region" description="Helical" evidence="6">
    <location>
        <begin position="44"/>
        <end position="65"/>
    </location>
</feature>
<feature type="transmembrane region" description="Helical" evidence="6">
    <location>
        <begin position="157"/>
        <end position="174"/>
    </location>
</feature>
<sequence>MEKELKRESSTQPGVVTEETVLHRVEHDEVFGEIKEGGPDYRSVGWIGTAGLMIKTQIGLGVLSFPSVFDTLGLIPGVILLCVIAGITTWSNYIVGTFKLNHRHVYGVDDVGQMLFGRIGKEVLAVAFMGFYIMVTGSAMLSISIAFNALSNHGTCTAGFVAVAFVLVFGLSCIRTLGRIMWLAKIGVVAIIAAVLTVTIAVSLQERPALAPQTGEWKSDYKLVGNPTFAEAIAAISTLIFAYAGTGAFFPIVSEMRDPKQYPRALAVCQTVITAVFLIVGIVVYYYCGSYVASPALGSAGANIKKVAYGIALPGLLVSGVLLAHVSSKYVFVRMLRGSKHLTSNSFTHWATWLGCSFAVCLIAYIFASAIPVFNGIVSLGGALFGTLLCFQPMGGMWLYDNWTAGRKAPTLRWRLMVCWCVFVIVSGTFLMIAGTYGALVGIVDSYNKVGGSAAWSCADNSGST</sequence>
<dbReference type="STRING" id="1531966.A0A0A1T949"/>
<accession>A0A0A1T949</accession>
<organism evidence="8 9">
    <name type="scientific">[Torrubiella] hemipterigena</name>
    <dbReference type="NCBI Taxonomy" id="1531966"/>
    <lineage>
        <taxon>Eukaryota</taxon>
        <taxon>Fungi</taxon>
        <taxon>Dikarya</taxon>
        <taxon>Ascomycota</taxon>
        <taxon>Pezizomycotina</taxon>
        <taxon>Sordariomycetes</taxon>
        <taxon>Hypocreomycetidae</taxon>
        <taxon>Hypocreales</taxon>
        <taxon>Clavicipitaceae</taxon>
        <taxon>Clavicipitaceae incertae sedis</taxon>
        <taxon>'Torrubiella' clade</taxon>
    </lineage>
</organism>
<dbReference type="EMBL" id="CDHN01000005">
    <property type="protein sequence ID" value="CEJ93636.1"/>
    <property type="molecule type" value="Genomic_DNA"/>
</dbReference>
<comment type="similarity">
    <text evidence="2">Belongs to the amino acid/polyamine transporter 2 family.</text>
</comment>